<dbReference type="AlphaFoldDB" id="K6Z5L6"/>
<dbReference type="EMBL" id="CP003837">
    <property type="protein sequence ID" value="AGH44256.1"/>
    <property type="molecule type" value="Genomic_DNA"/>
</dbReference>
<dbReference type="HOGENOM" id="CLU_3293769_0_0_6"/>
<sequence>MQKSRVSNAQCIQAVLDKASNISAGFLTIFSQHITDLRRL</sequence>
<organism evidence="1 2">
    <name type="scientific">Paraglaciecola psychrophila 170</name>
    <dbReference type="NCBI Taxonomy" id="1129794"/>
    <lineage>
        <taxon>Bacteria</taxon>
        <taxon>Pseudomonadati</taxon>
        <taxon>Pseudomonadota</taxon>
        <taxon>Gammaproteobacteria</taxon>
        <taxon>Alteromonadales</taxon>
        <taxon>Alteromonadaceae</taxon>
        <taxon>Paraglaciecola</taxon>
    </lineage>
</organism>
<reference evidence="1 2" key="1">
    <citation type="journal article" date="2013" name="Genome Announc.">
        <title>Complete Genome Sequence of Glaciecola psychrophila Strain 170T.</title>
        <authorList>
            <person name="Yin J."/>
            <person name="Chen J."/>
            <person name="Liu G."/>
            <person name="Yu Y."/>
            <person name="Song L."/>
            <person name="Wang X."/>
            <person name="Qu X."/>
        </authorList>
    </citation>
    <scope>NUCLEOTIDE SEQUENCE [LARGE SCALE GENOMIC DNA]</scope>
    <source>
        <strain evidence="1 2">170</strain>
    </source>
</reference>
<name>K6Z5L6_9ALTE</name>
<accession>K6Z5L6</accession>
<evidence type="ECO:0000313" key="2">
    <source>
        <dbReference type="Proteomes" id="UP000011864"/>
    </source>
</evidence>
<proteinExistence type="predicted"/>
<dbReference type="Proteomes" id="UP000011864">
    <property type="component" value="Chromosome"/>
</dbReference>
<evidence type="ECO:0000313" key="1">
    <source>
        <dbReference type="EMBL" id="AGH44256.1"/>
    </source>
</evidence>
<gene>
    <name evidence="1" type="ORF">C427_2147</name>
</gene>
<protein>
    <submittedName>
        <fullName evidence="1">Uncharacterized protein</fullName>
    </submittedName>
</protein>
<dbReference type="KEGG" id="gps:C427_2147"/>
<dbReference type="PATRIC" id="fig|1129794.4.peg.2123"/>
<keyword evidence="2" id="KW-1185">Reference proteome</keyword>